<comment type="catalytic activity">
    <reaction evidence="4 5 6">
        <text>an acyl phosphate + H2O = a carboxylate + phosphate + H(+)</text>
        <dbReference type="Rhea" id="RHEA:14965"/>
        <dbReference type="ChEBI" id="CHEBI:15377"/>
        <dbReference type="ChEBI" id="CHEBI:15378"/>
        <dbReference type="ChEBI" id="CHEBI:29067"/>
        <dbReference type="ChEBI" id="CHEBI:43474"/>
        <dbReference type="ChEBI" id="CHEBI:59918"/>
        <dbReference type="EC" id="3.6.1.7"/>
    </reaction>
</comment>
<comment type="similarity">
    <text evidence="1 7">Belongs to the acylphosphatase family.</text>
</comment>
<dbReference type="PRINTS" id="PR00112">
    <property type="entry name" value="ACYLPHPHTASE"/>
</dbReference>
<dbReference type="PROSITE" id="PS00151">
    <property type="entry name" value="ACYLPHOSPHATASE_2"/>
    <property type="match status" value="1"/>
</dbReference>
<name>A0A2K8L855_9PROT</name>
<dbReference type="InterPro" id="IPR001792">
    <property type="entry name" value="Acylphosphatase-like_dom"/>
</dbReference>
<evidence type="ECO:0000256" key="6">
    <source>
        <dbReference type="RuleBase" id="RU000553"/>
    </source>
</evidence>
<organism evidence="9 10">
    <name type="scientific">Mariprofundus ferrinatatus</name>
    <dbReference type="NCBI Taxonomy" id="1921087"/>
    <lineage>
        <taxon>Bacteria</taxon>
        <taxon>Pseudomonadati</taxon>
        <taxon>Pseudomonadota</taxon>
        <taxon>Candidatius Mariprofundia</taxon>
        <taxon>Mariprofundales</taxon>
        <taxon>Mariprofundaceae</taxon>
        <taxon>Mariprofundus</taxon>
    </lineage>
</organism>
<evidence type="ECO:0000256" key="5">
    <source>
        <dbReference type="PROSITE-ProRule" id="PRU00520"/>
    </source>
</evidence>
<dbReference type="PROSITE" id="PS51160">
    <property type="entry name" value="ACYLPHOSPHATASE_3"/>
    <property type="match status" value="1"/>
</dbReference>
<evidence type="ECO:0000259" key="8">
    <source>
        <dbReference type="PROSITE" id="PS51160"/>
    </source>
</evidence>
<dbReference type="SUPFAM" id="SSF54975">
    <property type="entry name" value="Acylphosphatase/BLUF domain-like"/>
    <property type="match status" value="1"/>
</dbReference>
<gene>
    <name evidence="9" type="ORF">Ga0123462_0238</name>
</gene>
<evidence type="ECO:0000313" key="10">
    <source>
        <dbReference type="Proteomes" id="UP000231637"/>
    </source>
</evidence>
<keyword evidence="10" id="KW-1185">Reference proteome</keyword>
<dbReference type="KEGG" id="mfn:Ga0123462_0238"/>
<dbReference type="PROSITE" id="PS00150">
    <property type="entry name" value="ACYLPHOSPHATASE_1"/>
    <property type="match status" value="1"/>
</dbReference>
<dbReference type="InterPro" id="IPR020456">
    <property type="entry name" value="Acylphosphatase"/>
</dbReference>
<dbReference type="PANTHER" id="PTHR10029">
    <property type="entry name" value="ACYLPHOSPHATASE"/>
    <property type="match status" value="1"/>
</dbReference>
<feature type="active site" evidence="5">
    <location>
        <position position="25"/>
    </location>
</feature>
<dbReference type="Proteomes" id="UP000231637">
    <property type="component" value="Chromosome"/>
</dbReference>
<proteinExistence type="inferred from homology"/>
<reference evidence="9 10" key="1">
    <citation type="submission" date="2016-12" db="EMBL/GenBank/DDBJ databases">
        <title>Isolation and genomic insights into novel planktonic Zetaproteobacteria from stratified waters of the Chesapeake Bay.</title>
        <authorList>
            <person name="McAllister S.M."/>
            <person name="Kato S."/>
            <person name="Chan C.S."/>
            <person name="Chiu B.K."/>
            <person name="Field E.K."/>
        </authorList>
    </citation>
    <scope>NUCLEOTIDE SEQUENCE [LARGE SCALE GENOMIC DNA]</scope>
    <source>
        <strain evidence="9 10">CP-8</strain>
    </source>
</reference>
<feature type="domain" description="Acylphosphatase-like" evidence="8">
    <location>
        <begin position="10"/>
        <end position="97"/>
    </location>
</feature>
<evidence type="ECO:0000256" key="4">
    <source>
        <dbReference type="ARBA" id="ARBA00047645"/>
    </source>
</evidence>
<dbReference type="Pfam" id="PF00708">
    <property type="entry name" value="Acylphosphatase"/>
    <property type="match status" value="1"/>
</dbReference>
<dbReference type="Gene3D" id="3.30.70.100">
    <property type="match status" value="1"/>
</dbReference>
<dbReference type="OrthoDB" id="5295388at2"/>
<evidence type="ECO:0000313" key="9">
    <source>
        <dbReference type="EMBL" id="ATX81114.1"/>
    </source>
</evidence>
<evidence type="ECO:0000256" key="2">
    <source>
        <dbReference type="ARBA" id="ARBA00012150"/>
    </source>
</evidence>
<dbReference type="RefSeq" id="WP_100264630.1">
    <property type="nucleotide sequence ID" value="NZ_CP018800.1"/>
</dbReference>
<dbReference type="EC" id="3.6.1.7" evidence="2 5"/>
<sequence length="97" mass="10832">MAEHPVAETCLLARISGRVQGVCFRHYTQVEANRLGLRGWVRNVAEGGVEVCFAGPEVQITMMKRWLQQGPSYASVEHVAYSEATLPESCNSFSIRY</sequence>
<dbReference type="EMBL" id="CP018800">
    <property type="protein sequence ID" value="ATX81114.1"/>
    <property type="molecule type" value="Genomic_DNA"/>
</dbReference>
<dbReference type="GO" id="GO:0003998">
    <property type="term" value="F:acylphosphatase activity"/>
    <property type="evidence" value="ECO:0007669"/>
    <property type="project" value="UniProtKB-EC"/>
</dbReference>
<dbReference type="AlphaFoldDB" id="A0A2K8L855"/>
<evidence type="ECO:0000256" key="3">
    <source>
        <dbReference type="ARBA" id="ARBA00022801"/>
    </source>
</evidence>
<dbReference type="InterPro" id="IPR017968">
    <property type="entry name" value="Acylphosphatase_CS"/>
</dbReference>
<keyword evidence="3 5" id="KW-0378">Hydrolase</keyword>
<accession>A0A2K8L855</accession>
<evidence type="ECO:0000256" key="1">
    <source>
        <dbReference type="ARBA" id="ARBA00005614"/>
    </source>
</evidence>
<dbReference type="PANTHER" id="PTHR10029:SF3">
    <property type="entry name" value="ACYLPHOSPHATASE-RELATED"/>
    <property type="match status" value="1"/>
</dbReference>
<feature type="active site" evidence="5">
    <location>
        <position position="43"/>
    </location>
</feature>
<protein>
    <recommendedName>
        <fullName evidence="2 5">Acylphosphatase</fullName>
        <ecNumber evidence="2 5">3.6.1.7</ecNumber>
    </recommendedName>
</protein>
<evidence type="ECO:0000256" key="7">
    <source>
        <dbReference type="RuleBase" id="RU004168"/>
    </source>
</evidence>
<dbReference type="InterPro" id="IPR036046">
    <property type="entry name" value="Acylphosphatase-like_dom_sf"/>
</dbReference>